<gene>
    <name evidence="3" type="ORF">FOL47_010199</name>
</gene>
<reference evidence="3 4" key="1">
    <citation type="submission" date="2020-04" db="EMBL/GenBank/DDBJ databases">
        <title>Perkinsus chesapeaki whole genome sequence.</title>
        <authorList>
            <person name="Bogema D.R."/>
        </authorList>
    </citation>
    <scope>NUCLEOTIDE SEQUENCE [LARGE SCALE GENOMIC DNA]</scope>
    <source>
        <strain evidence="3">ATCC PRA-425</strain>
    </source>
</reference>
<evidence type="ECO:0000313" key="4">
    <source>
        <dbReference type="Proteomes" id="UP000591131"/>
    </source>
</evidence>
<evidence type="ECO:0000313" key="3">
    <source>
        <dbReference type="EMBL" id="KAF4673718.1"/>
    </source>
</evidence>
<protein>
    <submittedName>
        <fullName evidence="3">Uncharacterized protein</fullName>
    </submittedName>
</protein>
<name>A0A7J6MQ36_PERCH</name>
<dbReference type="EMBL" id="JAAPAO010000077">
    <property type="protein sequence ID" value="KAF4673718.1"/>
    <property type="molecule type" value="Genomic_DNA"/>
</dbReference>
<evidence type="ECO:0000256" key="1">
    <source>
        <dbReference type="SAM" id="MobiDB-lite"/>
    </source>
</evidence>
<comment type="caution">
    <text evidence="3">The sequence shown here is derived from an EMBL/GenBank/DDBJ whole genome shotgun (WGS) entry which is preliminary data.</text>
</comment>
<feature type="region of interest" description="Disordered" evidence="1">
    <location>
        <begin position="121"/>
        <end position="153"/>
    </location>
</feature>
<proteinExistence type="predicted"/>
<organism evidence="3 4">
    <name type="scientific">Perkinsus chesapeaki</name>
    <name type="common">Clam parasite</name>
    <name type="synonym">Perkinsus andrewsi</name>
    <dbReference type="NCBI Taxonomy" id="330153"/>
    <lineage>
        <taxon>Eukaryota</taxon>
        <taxon>Sar</taxon>
        <taxon>Alveolata</taxon>
        <taxon>Perkinsozoa</taxon>
        <taxon>Perkinsea</taxon>
        <taxon>Perkinsida</taxon>
        <taxon>Perkinsidae</taxon>
        <taxon>Perkinsus</taxon>
    </lineage>
</organism>
<keyword evidence="2" id="KW-0812">Transmembrane</keyword>
<feature type="compositionally biased region" description="Acidic residues" evidence="1">
    <location>
        <begin position="144"/>
        <end position="153"/>
    </location>
</feature>
<feature type="transmembrane region" description="Helical" evidence="2">
    <location>
        <begin position="88"/>
        <end position="114"/>
    </location>
</feature>
<feature type="compositionally biased region" description="Basic and acidic residues" evidence="1">
    <location>
        <begin position="121"/>
        <end position="132"/>
    </location>
</feature>
<dbReference type="AlphaFoldDB" id="A0A7J6MQ36"/>
<evidence type="ECO:0000256" key="2">
    <source>
        <dbReference type="SAM" id="Phobius"/>
    </source>
</evidence>
<keyword evidence="4" id="KW-1185">Reference proteome</keyword>
<keyword evidence="2" id="KW-1133">Transmembrane helix</keyword>
<dbReference type="Proteomes" id="UP000591131">
    <property type="component" value="Unassembled WGS sequence"/>
</dbReference>
<accession>A0A7J6MQ36</accession>
<keyword evidence="2" id="KW-0472">Membrane</keyword>
<sequence length="153" mass="16160">MLVYIFCLVGTVSGGFFDSVELDPFSADEATTAPSEFFAGIVLDPILKVDEFTSVEGPAVTITTTLVPPIAQGQLGPPVDWAAIDRKITALLVITSLLLVAGIALICLIGGGIARWKTEQGYDQDSEPKHTETMASKTLQGECASEESLDAIV</sequence>